<evidence type="ECO:0000256" key="1">
    <source>
        <dbReference type="ARBA" id="ARBA00012676"/>
    </source>
</evidence>
<organism evidence="10">
    <name type="scientific">marine metagenome</name>
    <dbReference type="NCBI Taxonomy" id="408172"/>
    <lineage>
        <taxon>unclassified sequences</taxon>
        <taxon>metagenomes</taxon>
        <taxon>ecological metagenomes</taxon>
    </lineage>
</organism>
<protein>
    <recommendedName>
        <fullName evidence="1">phosphoglycerol geranylgeranyltransferase</fullName>
        <ecNumber evidence="1">2.5.1.41</ecNumber>
    </recommendedName>
</protein>
<keyword evidence="8" id="KW-1208">Phospholipid metabolism</keyword>
<evidence type="ECO:0000256" key="2">
    <source>
        <dbReference type="ARBA" id="ARBA00022516"/>
    </source>
</evidence>
<sequence>MKETIFNYLLSVKEEKGAGYIVLIDPDKNSEKKLEEKISKINSSGVDAIFIGGSLILDNNCESRVAMIKSLSELPVIFFPGGISQLNKHYDAMLFMSILSGRNPHYLIGEQVIAAPIVKDLGIEVIPTGYLIVDGGSNSSVQFMSGSNPIPIEKPDILVAHALAAQYLGKKLVYLESGSGAKNPIPNQLVEAVNNYIDIPIIVGGGIRTPESAYEKVQSGASFIVTGTAIEDDNTNIIKEFADAIHRS</sequence>
<dbReference type="HAMAP" id="MF_00112">
    <property type="entry name" value="GGGP_HepGP_synthase"/>
    <property type="match status" value="1"/>
</dbReference>
<dbReference type="GO" id="GO:0005737">
    <property type="term" value="C:cytoplasm"/>
    <property type="evidence" value="ECO:0007669"/>
    <property type="project" value="InterPro"/>
</dbReference>
<dbReference type="SUPFAM" id="SSF51395">
    <property type="entry name" value="FMN-linked oxidoreductases"/>
    <property type="match status" value="1"/>
</dbReference>
<keyword evidence="2" id="KW-0444">Lipid biosynthesis</keyword>
<evidence type="ECO:0000313" key="10">
    <source>
        <dbReference type="EMBL" id="SVA01746.1"/>
    </source>
</evidence>
<dbReference type="InterPro" id="IPR050064">
    <property type="entry name" value="IGPS_HisA/HisF"/>
</dbReference>
<dbReference type="GO" id="GO:0008654">
    <property type="term" value="P:phospholipid biosynthetic process"/>
    <property type="evidence" value="ECO:0007669"/>
    <property type="project" value="UniProtKB-KW"/>
</dbReference>
<evidence type="ECO:0000256" key="7">
    <source>
        <dbReference type="ARBA" id="ARBA00023209"/>
    </source>
</evidence>
<comment type="catalytic activity">
    <reaction evidence="9">
        <text>sn-glycerol 1-phosphate + (2E,6E,10E)-geranylgeranyl diphosphate = sn-3-O-(geranylgeranyl)glycerol 1-phosphate + diphosphate</text>
        <dbReference type="Rhea" id="RHEA:23404"/>
        <dbReference type="ChEBI" id="CHEBI:33019"/>
        <dbReference type="ChEBI" id="CHEBI:57677"/>
        <dbReference type="ChEBI" id="CHEBI:57685"/>
        <dbReference type="ChEBI" id="CHEBI:58756"/>
        <dbReference type="EC" id="2.5.1.41"/>
    </reaction>
</comment>
<dbReference type="NCBIfam" id="NF003198">
    <property type="entry name" value="PRK04169.1-2"/>
    <property type="match status" value="1"/>
</dbReference>
<proteinExistence type="inferred from homology"/>
<keyword evidence="3" id="KW-0808">Transferase</keyword>
<keyword evidence="5" id="KW-0460">Magnesium</keyword>
<dbReference type="GO" id="GO:0000107">
    <property type="term" value="F:imidazoleglycerol-phosphate synthase activity"/>
    <property type="evidence" value="ECO:0007669"/>
    <property type="project" value="TreeGrafter"/>
</dbReference>
<dbReference type="CDD" id="cd02812">
    <property type="entry name" value="PcrB_like"/>
    <property type="match status" value="1"/>
</dbReference>
<dbReference type="EMBL" id="UINC01002935">
    <property type="protein sequence ID" value="SVA01746.1"/>
    <property type="molecule type" value="Genomic_DNA"/>
</dbReference>
<evidence type="ECO:0000256" key="4">
    <source>
        <dbReference type="ARBA" id="ARBA00022723"/>
    </source>
</evidence>
<dbReference type="NCBIfam" id="TIGR01768">
    <property type="entry name" value="GGGP-family"/>
    <property type="match status" value="1"/>
</dbReference>
<dbReference type="PANTHER" id="PTHR21235">
    <property type="entry name" value="IMIDAZOLE GLYCEROL PHOSPHATE SYNTHASE SUBUNIT HISF/H IGP SYNTHASE SUBUNIT HISF/H"/>
    <property type="match status" value="1"/>
</dbReference>
<evidence type="ECO:0000256" key="5">
    <source>
        <dbReference type="ARBA" id="ARBA00022842"/>
    </source>
</evidence>
<dbReference type="EC" id="2.5.1.41" evidence="1"/>
<dbReference type="AlphaFoldDB" id="A0A381SCJ7"/>
<reference evidence="10" key="1">
    <citation type="submission" date="2018-05" db="EMBL/GenBank/DDBJ databases">
        <authorList>
            <person name="Lanie J.A."/>
            <person name="Ng W.-L."/>
            <person name="Kazmierczak K.M."/>
            <person name="Andrzejewski T.M."/>
            <person name="Davidsen T.M."/>
            <person name="Wayne K.J."/>
            <person name="Tettelin H."/>
            <person name="Glass J.I."/>
            <person name="Rusch D."/>
            <person name="Podicherti R."/>
            <person name="Tsui H.-C.T."/>
            <person name="Winkler M.E."/>
        </authorList>
    </citation>
    <scope>NUCLEOTIDE SEQUENCE</scope>
</reference>
<dbReference type="NCBIfam" id="TIGR01769">
    <property type="entry name" value="GGGP"/>
    <property type="match status" value="1"/>
</dbReference>
<name>A0A381SCJ7_9ZZZZ</name>
<dbReference type="GO" id="GO:0006650">
    <property type="term" value="P:glycerophospholipid metabolic process"/>
    <property type="evidence" value="ECO:0007669"/>
    <property type="project" value="InterPro"/>
</dbReference>
<keyword evidence="7" id="KW-0594">Phospholipid biosynthesis</keyword>
<accession>A0A381SCJ7</accession>
<dbReference type="Pfam" id="PF01884">
    <property type="entry name" value="PcrB"/>
    <property type="match status" value="1"/>
</dbReference>
<keyword evidence="6" id="KW-0443">Lipid metabolism</keyword>
<dbReference type="GO" id="GO:0047294">
    <property type="term" value="F:phosphoglycerol geranylgeranyltransferase activity"/>
    <property type="evidence" value="ECO:0007669"/>
    <property type="project" value="UniProtKB-EC"/>
</dbReference>
<dbReference type="InterPro" id="IPR010946">
    <property type="entry name" value="GGGP_synth"/>
</dbReference>
<dbReference type="PANTHER" id="PTHR21235:SF22">
    <property type="entry name" value="GERANYLGERANYLGLYCERYL PHOSPHATE SYNTHASE"/>
    <property type="match status" value="1"/>
</dbReference>
<dbReference type="InterPro" id="IPR008205">
    <property type="entry name" value="GGGP_HepGP_synthase"/>
</dbReference>
<gene>
    <name evidence="10" type="ORF">METZ01_LOCUS54600</name>
</gene>
<dbReference type="Gene3D" id="3.20.20.390">
    <property type="entry name" value="FMN-linked oxidoreductases"/>
    <property type="match status" value="1"/>
</dbReference>
<evidence type="ECO:0000256" key="3">
    <source>
        <dbReference type="ARBA" id="ARBA00022679"/>
    </source>
</evidence>
<evidence type="ECO:0000256" key="9">
    <source>
        <dbReference type="ARBA" id="ARBA00047288"/>
    </source>
</evidence>
<dbReference type="GO" id="GO:0000287">
    <property type="term" value="F:magnesium ion binding"/>
    <property type="evidence" value="ECO:0007669"/>
    <property type="project" value="InterPro"/>
</dbReference>
<keyword evidence="4" id="KW-0479">Metal-binding</keyword>
<dbReference type="InterPro" id="IPR038597">
    <property type="entry name" value="GGGP/HepGP_synthase_sf"/>
</dbReference>
<evidence type="ECO:0000256" key="6">
    <source>
        <dbReference type="ARBA" id="ARBA00023098"/>
    </source>
</evidence>
<evidence type="ECO:0000256" key="8">
    <source>
        <dbReference type="ARBA" id="ARBA00023264"/>
    </source>
</evidence>